<accession>A0A633DM06</accession>
<dbReference type="InterPro" id="IPR007842">
    <property type="entry name" value="HEPN_dom"/>
</dbReference>
<feature type="domain" description="HEPN" evidence="1">
    <location>
        <begin position="104"/>
        <end position="186"/>
    </location>
</feature>
<reference evidence="2" key="1">
    <citation type="submission" date="2019-10" db="EMBL/GenBank/DDBJ databases">
        <authorList>
            <consortium name="PulseNet: The National Subtyping Network for Foodborne Disease Surveillance"/>
            <person name="Tarr C.L."/>
            <person name="Trees E."/>
            <person name="Katz L.S."/>
            <person name="Carleton-Romer H.A."/>
            <person name="Stroika S."/>
            <person name="Kucerova Z."/>
            <person name="Roache K.F."/>
            <person name="Sabol A.L."/>
            <person name="Besser J."/>
            <person name="Gerner-Smidt P."/>
        </authorList>
    </citation>
    <scope>NUCLEOTIDE SEQUENCE</scope>
    <source>
        <strain evidence="2">PNUSAS100866</strain>
    </source>
</reference>
<dbReference type="EMBL" id="AAMGRQ010000044">
    <property type="protein sequence ID" value="EDH1796009.1"/>
    <property type="molecule type" value="Genomic_DNA"/>
</dbReference>
<dbReference type="AlphaFoldDB" id="A0A633DM06"/>
<gene>
    <name evidence="2" type="ORF">GC469_21980</name>
</gene>
<proteinExistence type="predicted"/>
<evidence type="ECO:0000259" key="1">
    <source>
        <dbReference type="Pfam" id="PF05168"/>
    </source>
</evidence>
<comment type="caution">
    <text evidence="2">The sequence shown here is derived from an EMBL/GenBank/DDBJ whole genome shotgun (WGS) entry which is preliminary data.</text>
</comment>
<sequence>MQKIETSLKPNRLNFGKDPFGYSALARHRLGIASTISGFPVDITKPATDNELKNPVLWLTQAHALSEAATAVLKKEQTFETMPPLIRGICDSQYCAVGLMLVGYSLEICLKSMMIMKEGVDGYKVIEKQNRHHRLHQLANFIPELSEKELAILRGLTHFVYWAGRYPDPGSGREDDAEDIFNIAEKYQISAKDLFILSTKVMRHASEIANSL</sequence>
<dbReference type="RefSeq" id="WP_079943248.1">
    <property type="nucleotide sequence ID" value="NZ_JAFNLE010000016.1"/>
</dbReference>
<dbReference type="Pfam" id="PF05168">
    <property type="entry name" value="HEPN"/>
    <property type="match status" value="1"/>
</dbReference>
<name>A0A633DM06_SALER</name>
<protein>
    <submittedName>
        <fullName evidence="2">HEPN domain-containing protein</fullName>
    </submittedName>
</protein>
<evidence type="ECO:0000313" key="2">
    <source>
        <dbReference type="EMBL" id="EDH1796009.1"/>
    </source>
</evidence>
<organism evidence="2">
    <name type="scientific">Salmonella enterica</name>
    <name type="common">Salmonella choleraesuis</name>
    <dbReference type="NCBI Taxonomy" id="28901"/>
    <lineage>
        <taxon>Bacteria</taxon>
        <taxon>Pseudomonadati</taxon>
        <taxon>Pseudomonadota</taxon>
        <taxon>Gammaproteobacteria</taxon>
        <taxon>Enterobacterales</taxon>
        <taxon>Enterobacteriaceae</taxon>
        <taxon>Salmonella</taxon>
    </lineage>
</organism>